<feature type="compositionally biased region" description="Polar residues" evidence="1">
    <location>
        <begin position="150"/>
        <end position="170"/>
    </location>
</feature>
<feature type="compositionally biased region" description="Low complexity" evidence="1">
    <location>
        <begin position="248"/>
        <end position="263"/>
    </location>
</feature>
<evidence type="ECO:0000313" key="3">
    <source>
        <dbReference type="Proteomes" id="UP001604335"/>
    </source>
</evidence>
<reference evidence="3" key="1">
    <citation type="journal article" date="2024" name="Algal Res.">
        <title>Biochemical, toxicological and genomic investigation of a high-biomass producing Limnothrix strain isolated from Italian shallow drinking water reservoir.</title>
        <authorList>
            <person name="Simonazzi M."/>
            <person name="Shishido T.K."/>
            <person name="Delbaje E."/>
            <person name="Wahlsten M."/>
            <person name="Fewer D.P."/>
            <person name="Sivonen K."/>
            <person name="Pezzolesi L."/>
            <person name="Pistocchi R."/>
        </authorList>
    </citation>
    <scope>NUCLEOTIDE SEQUENCE [LARGE SCALE GENOMIC DNA]</scope>
    <source>
        <strain evidence="3">LRLZ20PSL1</strain>
    </source>
</reference>
<proteinExistence type="predicted"/>
<dbReference type="Proteomes" id="UP001604335">
    <property type="component" value="Unassembled WGS sequence"/>
</dbReference>
<protein>
    <submittedName>
        <fullName evidence="2">Uncharacterized protein</fullName>
    </submittedName>
</protein>
<comment type="caution">
    <text evidence="2">The sequence shown here is derived from an EMBL/GenBank/DDBJ whole genome shotgun (WGS) entry which is preliminary data.</text>
</comment>
<dbReference type="EMBL" id="JAZAQF010000012">
    <property type="protein sequence ID" value="MFG3816419.1"/>
    <property type="molecule type" value="Genomic_DNA"/>
</dbReference>
<feature type="compositionally biased region" description="Polar residues" evidence="1">
    <location>
        <begin position="183"/>
        <end position="210"/>
    </location>
</feature>
<feature type="compositionally biased region" description="Basic and acidic residues" evidence="1">
    <location>
        <begin position="172"/>
        <end position="182"/>
    </location>
</feature>
<organism evidence="2 3">
    <name type="scientific">Limnothrix redekei LRLZ20PSL1</name>
    <dbReference type="NCBI Taxonomy" id="3112953"/>
    <lineage>
        <taxon>Bacteria</taxon>
        <taxon>Bacillati</taxon>
        <taxon>Cyanobacteriota</taxon>
        <taxon>Cyanophyceae</taxon>
        <taxon>Pseudanabaenales</taxon>
        <taxon>Pseudanabaenaceae</taxon>
        <taxon>Limnothrix</taxon>
    </lineage>
</organism>
<name>A0ABW7C5C6_9CYAN</name>
<gene>
    <name evidence="2" type="ORF">VPK24_02130</name>
</gene>
<feature type="region of interest" description="Disordered" evidence="1">
    <location>
        <begin position="97"/>
        <end position="281"/>
    </location>
</feature>
<dbReference type="RefSeq" id="WP_393010300.1">
    <property type="nucleotide sequence ID" value="NZ_JAZAQF010000012.1"/>
</dbReference>
<feature type="compositionally biased region" description="Low complexity" evidence="1">
    <location>
        <begin position="271"/>
        <end position="281"/>
    </location>
</feature>
<evidence type="ECO:0000313" key="2">
    <source>
        <dbReference type="EMBL" id="MFG3816419.1"/>
    </source>
</evidence>
<keyword evidence="3" id="KW-1185">Reference proteome</keyword>
<feature type="compositionally biased region" description="Basic and acidic residues" evidence="1">
    <location>
        <begin position="224"/>
        <end position="247"/>
    </location>
</feature>
<evidence type="ECO:0000256" key="1">
    <source>
        <dbReference type="SAM" id="MobiDB-lite"/>
    </source>
</evidence>
<accession>A0ABW7C5C6</accession>
<sequence length="281" mass="29127">MNPSSPQPQRSRWIAPLFLVTAACASMLGAGAVAVVRSGEMNLFGIRFESPPILNWLAGEEQSFPPREGWPVSKTAEQELDPADPSIPDLVLQQIRSHPHRDSSAAIRSQRIAPIERPVRNSPQPVDPTAGRVPLASPSPLDNPDGNAPPTDSTPLVDPSGSNLGTTNPATDRPDRPDRSNSGDRGSTVDRSPSGTSTPEPATNSVSSETRPAPDRPANPEPRPATERRSTTERRPAPEPAAVERRPSGGSSSAPASSGASGASNGGSAGSGSAPDSSSTP</sequence>